<feature type="compositionally biased region" description="Low complexity" evidence="1">
    <location>
        <begin position="237"/>
        <end position="251"/>
    </location>
</feature>
<feature type="region of interest" description="Disordered" evidence="1">
    <location>
        <begin position="222"/>
        <end position="253"/>
    </location>
</feature>
<dbReference type="EMBL" id="KI669464">
    <property type="protein sequence ID" value="OCF56962.1"/>
    <property type="molecule type" value="Genomic_DNA"/>
</dbReference>
<feature type="region of interest" description="Disordered" evidence="1">
    <location>
        <begin position="98"/>
        <end position="149"/>
    </location>
</feature>
<dbReference type="AlphaFoldDB" id="A0A1B9IN11"/>
<proteinExistence type="predicted"/>
<keyword evidence="5" id="KW-1185">Reference proteome</keyword>
<feature type="signal peptide" evidence="3">
    <location>
        <begin position="1"/>
        <end position="22"/>
    </location>
</feature>
<reference evidence="5" key="2">
    <citation type="submission" date="2013-12" db="EMBL/GenBank/DDBJ databases">
        <title>Evolution of pathogenesis and genome organization in the Tremellales.</title>
        <authorList>
            <person name="Cuomo C."/>
            <person name="Litvintseva A."/>
            <person name="Heitman J."/>
            <person name="Chen Y."/>
            <person name="Sun S."/>
            <person name="Springer D."/>
            <person name="Dromer F."/>
            <person name="Young S."/>
            <person name="Zeng Q."/>
            <person name="Chapman S."/>
            <person name="Gujja S."/>
            <person name="Saif S."/>
            <person name="Birren B."/>
        </authorList>
    </citation>
    <scope>NUCLEOTIDE SEQUENCE [LARGE SCALE GENOMIC DNA]</scope>
    <source>
        <strain evidence="5">CBS 10435</strain>
    </source>
</reference>
<keyword evidence="2" id="KW-1133">Transmembrane helix</keyword>
<keyword evidence="2" id="KW-0812">Transmembrane</keyword>
<feature type="compositionally biased region" description="Low complexity" evidence="1">
    <location>
        <begin position="119"/>
        <end position="143"/>
    </location>
</feature>
<evidence type="ECO:0000313" key="4">
    <source>
        <dbReference type="EMBL" id="OCF56962.1"/>
    </source>
</evidence>
<protein>
    <recommendedName>
        <fullName evidence="6">CSC1/OSCA1-like 7TM region domain-containing protein</fullName>
    </recommendedName>
</protein>
<evidence type="ECO:0000256" key="1">
    <source>
        <dbReference type="SAM" id="MobiDB-lite"/>
    </source>
</evidence>
<feature type="compositionally biased region" description="Polar residues" evidence="1">
    <location>
        <begin position="222"/>
        <end position="236"/>
    </location>
</feature>
<evidence type="ECO:0000256" key="3">
    <source>
        <dbReference type="SAM" id="SignalP"/>
    </source>
</evidence>
<keyword evidence="3" id="KW-0732">Signal</keyword>
<reference evidence="4 5" key="1">
    <citation type="submission" date="2013-07" db="EMBL/GenBank/DDBJ databases">
        <title>The Genome Sequence of Kwoniella mangroviensis CBS10435.</title>
        <authorList>
            <consortium name="The Broad Institute Genome Sequencing Platform"/>
            <person name="Cuomo C."/>
            <person name="Litvintseva A."/>
            <person name="Chen Y."/>
            <person name="Heitman J."/>
            <person name="Sun S."/>
            <person name="Springer D."/>
            <person name="Dromer F."/>
            <person name="Young S.K."/>
            <person name="Zeng Q."/>
            <person name="Gargeya S."/>
            <person name="Fitzgerald M."/>
            <person name="Abouelleil A."/>
            <person name="Alvarado L."/>
            <person name="Berlin A.M."/>
            <person name="Chapman S.B."/>
            <person name="Dewar J."/>
            <person name="Goldberg J."/>
            <person name="Griggs A."/>
            <person name="Gujja S."/>
            <person name="Hansen M."/>
            <person name="Howarth C."/>
            <person name="Imamovic A."/>
            <person name="Larimer J."/>
            <person name="McCowan C."/>
            <person name="Murphy C."/>
            <person name="Pearson M."/>
            <person name="Priest M."/>
            <person name="Roberts A."/>
            <person name="Saif S."/>
            <person name="Shea T."/>
            <person name="Sykes S."/>
            <person name="Wortman J."/>
            <person name="Nusbaum C."/>
            <person name="Birren B."/>
        </authorList>
    </citation>
    <scope>NUCLEOTIDE SEQUENCE [LARGE SCALE GENOMIC DNA]</scope>
    <source>
        <strain evidence="4 5">CBS 10435</strain>
    </source>
</reference>
<sequence>MPFPYMSFRTLILMLVIPIVISKDIQWRYQQLKYHIRYVLNSIVYDFIPTIGVYTLIGCLAVPTIMFMVLFKVSSSIARILCSIFLFSSKSSNISLEEREGKGRDEEYEFQEKPDPPLISGSASSSTGSSTSTSTSGSTIISSYGPGTPNTPVNTVSIESWSYGVYLKQYPPLTVDAESDHDSEKVDDDARLEHVKEPQPTFERGGDYPYLPLRLNEDRNISTTSTETDSHSYSANTDTDTTYDDTPTTIDSGDATIAIPTREDEQQKENARIDNLLLRVKKMNIKHSKFVKRCEKESEKFNASFPGDLDIAKLRRSLKVTQRGKKGKKNELKLDLAVIHE</sequence>
<gene>
    <name evidence="4" type="ORF">L486_05818</name>
</gene>
<evidence type="ECO:0008006" key="6">
    <source>
        <dbReference type="Google" id="ProtNLM"/>
    </source>
</evidence>
<organism evidence="4 5">
    <name type="scientific">Kwoniella mangroviensis CBS 10435</name>
    <dbReference type="NCBI Taxonomy" id="1331196"/>
    <lineage>
        <taxon>Eukaryota</taxon>
        <taxon>Fungi</taxon>
        <taxon>Dikarya</taxon>
        <taxon>Basidiomycota</taxon>
        <taxon>Agaricomycotina</taxon>
        <taxon>Tremellomycetes</taxon>
        <taxon>Tremellales</taxon>
        <taxon>Cryptococcaceae</taxon>
        <taxon>Kwoniella</taxon>
    </lineage>
</organism>
<dbReference type="Proteomes" id="UP000092583">
    <property type="component" value="Unassembled WGS sequence"/>
</dbReference>
<feature type="compositionally biased region" description="Basic and acidic residues" evidence="1">
    <location>
        <begin position="98"/>
        <end position="115"/>
    </location>
</feature>
<feature type="chain" id="PRO_5008628750" description="CSC1/OSCA1-like 7TM region domain-containing protein" evidence="3">
    <location>
        <begin position="23"/>
        <end position="341"/>
    </location>
</feature>
<evidence type="ECO:0000313" key="5">
    <source>
        <dbReference type="Proteomes" id="UP000092583"/>
    </source>
</evidence>
<name>A0A1B9IN11_9TREE</name>
<feature type="transmembrane region" description="Helical" evidence="2">
    <location>
        <begin position="46"/>
        <end position="71"/>
    </location>
</feature>
<keyword evidence="2" id="KW-0472">Membrane</keyword>
<evidence type="ECO:0000256" key="2">
    <source>
        <dbReference type="SAM" id="Phobius"/>
    </source>
</evidence>
<accession>A0A1B9IN11</accession>